<dbReference type="EMBL" id="BAABME010000951">
    <property type="protein sequence ID" value="GAA0146586.1"/>
    <property type="molecule type" value="Genomic_DNA"/>
</dbReference>
<comment type="caution">
    <text evidence="1">The sequence shown here is derived from an EMBL/GenBank/DDBJ whole genome shotgun (WGS) entry which is preliminary data.</text>
</comment>
<gene>
    <name evidence="1" type="ORF">LIER_06505</name>
</gene>
<proteinExistence type="predicted"/>
<dbReference type="Proteomes" id="UP001454036">
    <property type="component" value="Unassembled WGS sequence"/>
</dbReference>
<keyword evidence="2" id="KW-1185">Reference proteome</keyword>
<protein>
    <submittedName>
        <fullName evidence="1">Uncharacterized protein</fullName>
    </submittedName>
</protein>
<accession>A0AAV3P7B2</accession>
<dbReference type="AlphaFoldDB" id="A0AAV3P7B2"/>
<organism evidence="1 2">
    <name type="scientific">Lithospermum erythrorhizon</name>
    <name type="common">Purple gromwell</name>
    <name type="synonym">Lithospermum officinale var. erythrorhizon</name>
    <dbReference type="NCBI Taxonomy" id="34254"/>
    <lineage>
        <taxon>Eukaryota</taxon>
        <taxon>Viridiplantae</taxon>
        <taxon>Streptophyta</taxon>
        <taxon>Embryophyta</taxon>
        <taxon>Tracheophyta</taxon>
        <taxon>Spermatophyta</taxon>
        <taxon>Magnoliopsida</taxon>
        <taxon>eudicotyledons</taxon>
        <taxon>Gunneridae</taxon>
        <taxon>Pentapetalae</taxon>
        <taxon>asterids</taxon>
        <taxon>lamiids</taxon>
        <taxon>Boraginales</taxon>
        <taxon>Boraginaceae</taxon>
        <taxon>Boraginoideae</taxon>
        <taxon>Lithospermeae</taxon>
        <taxon>Lithospermum</taxon>
    </lineage>
</organism>
<evidence type="ECO:0000313" key="2">
    <source>
        <dbReference type="Proteomes" id="UP001454036"/>
    </source>
</evidence>
<sequence length="108" mass="12445">MRFKYELSDDLSGDEGAGCIIMKSEILPAAYWKNCSMEFRTTNGQSFTVSLISKPTYLQLFPRYTIKARVYGSNLPRKDILLGFDILHSLKRISWHPKGLKHKNHLLP</sequence>
<reference evidence="1 2" key="1">
    <citation type="submission" date="2024-01" db="EMBL/GenBank/DDBJ databases">
        <title>The complete chloroplast genome sequence of Lithospermum erythrorhizon: insights into the phylogenetic relationship among Boraginaceae species and the maternal lineages of purple gromwells.</title>
        <authorList>
            <person name="Okada T."/>
            <person name="Watanabe K."/>
        </authorList>
    </citation>
    <scope>NUCLEOTIDE SEQUENCE [LARGE SCALE GENOMIC DNA]</scope>
</reference>
<evidence type="ECO:0000313" key="1">
    <source>
        <dbReference type="EMBL" id="GAA0146586.1"/>
    </source>
</evidence>
<name>A0AAV3P7B2_LITER</name>